<evidence type="ECO:0000313" key="3">
    <source>
        <dbReference type="EMBL" id="ESN92632.1"/>
    </source>
</evidence>
<sequence length="459" mass="51720">MSDRNDANSKPVGKHGPSHEDEVPHDTSSDQQNSPSDGGKVVKEDQSSDSSSSYKSEQTKQKHQKQKRGKDKSSKDSKEPSEPHVEEERRKSPDTILRELTESSSSCPPPIGSSHAREQPTGAQPEADVEIDISSQRGEDGEKRMLLERKTRQEQAAERDAEHEFLAAIPNQPVQLHEPPPRTWVNICFHPEYWFLRAMLVFSIFIAMIIVFAIIWPLYPVLNSVFSEHTTCLVVAIEIVSCSNDVDDKPYCVNNTCMRATVSYLEWRSHEWKEGFLVNDDANDRGNCFAKPDFSYSPCRTQRNFTHAATTTTAAAAAETTTTIFTNNNSSRRDDVINDHDDVSSDIRSDRPNSGRRSLDIVATTAPNDHKNVNPVGCNITCYYHSHQIRANLTDARAMGTLMQYQQRLGLVTKYSAWELAILILILVCLIAIAVLVVCCFRARRNSDSRIRRYGYESI</sequence>
<accession>T1FR49</accession>
<keyword evidence="2" id="KW-1133">Transmembrane helix</keyword>
<reference evidence="3 5" key="2">
    <citation type="journal article" date="2013" name="Nature">
        <title>Insights into bilaterian evolution from three spiralian genomes.</title>
        <authorList>
            <person name="Simakov O."/>
            <person name="Marletaz F."/>
            <person name="Cho S.J."/>
            <person name="Edsinger-Gonzales E."/>
            <person name="Havlak P."/>
            <person name="Hellsten U."/>
            <person name="Kuo D.H."/>
            <person name="Larsson T."/>
            <person name="Lv J."/>
            <person name="Arendt D."/>
            <person name="Savage R."/>
            <person name="Osoegawa K."/>
            <person name="de Jong P."/>
            <person name="Grimwood J."/>
            <person name="Chapman J.A."/>
            <person name="Shapiro H."/>
            <person name="Aerts A."/>
            <person name="Otillar R.P."/>
            <person name="Terry A.Y."/>
            <person name="Boore J.L."/>
            <person name="Grigoriev I.V."/>
            <person name="Lindberg D.R."/>
            <person name="Seaver E.C."/>
            <person name="Weisblat D.A."/>
            <person name="Putnam N.H."/>
            <person name="Rokhsar D.S."/>
        </authorList>
    </citation>
    <scope>NUCLEOTIDE SEQUENCE</scope>
</reference>
<dbReference type="EnsemblMetazoa" id="HelroT189539">
    <property type="protein sequence ID" value="HelroP189539"/>
    <property type="gene ID" value="HelroG189539"/>
</dbReference>
<keyword evidence="2" id="KW-0812">Transmembrane</keyword>
<dbReference type="EMBL" id="KB097639">
    <property type="protein sequence ID" value="ESN92632.1"/>
    <property type="molecule type" value="Genomic_DNA"/>
</dbReference>
<feature type="region of interest" description="Disordered" evidence="1">
    <location>
        <begin position="328"/>
        <end position="356"/>
    </location>
</feature>
<dbReference type="InParanoid" id="T1FR49"/>
<feature type="region of interest" description="Disordered" evidence="1">
    <location>
        <begin position="1"/>
        <end position="144"/>
    </location>
</feature>
<dbReference type="KEGG" id="hro:HELRODRAFT_189539"/>
<feature type="compositionally biased region" description="Basic residues" evidence="1">
    <location>
        <begin position="61"/>
        <end position="70"/>
    </location>
</feature>
<evidence type="ECO:0000256" key="1">
    <source>
        <dbReference type="SAM" id="MobiDB-lite"/>
    </source>
</evidence>
<protein>
    <submittedName>
        <fullName evidence="3 4">Uncharacterized protein</fullName>
    </submittedName>
</protein>
<evidence type="ECO:0000256" key="2">
    <source>
        <dbReference type="SAM" id="Phobius"/>
    </source>
</evidence>
<keyword evidence="2" id="KW-0472">Membrane</keyword>
<evidence type="ECO:0000313" key="5">
    <source>
        <dbReference type="Proteomes" id="UP000015101"/>
    </source>
</evidence>
<feature type="transmembrane region" description="Helical" evidence="2">
    <location>
        <begin position="194"/>
        <end position="219"/>
    </location>
</feature>
<proteinExistence type="predicted"/>
<evidence type="ECO:0000313" key="4">
    <source>
        <dbReference type="EnsemblMetazoa" id="HelroP189539"/>
    </source>
</evidence>
<dbReference type="HOGENOM" id="CLU_596251_0_0_1"/>
<reference evidence="5" key="1">
    <citation type="submission" date="2012-12" db="EMBL/GenBank/DDBJ databases">
        <authorList>
            <person name="Hellsten U."/>
            <person name="Grimwood J."/>
            <person name="Chapman J.A."/>
            <person name="Shapiro H."/>
            <person name="Aerts A."/>
            <person name="Otillar R.P."/>
            <person name="Terry A.Y."/>
            <person name="Boore J.L."/>
            <person name="Simakov O."/>
            <person name="Marletaz F."/>
            <person name="Cho S.-J."/>
            <person name="Edsinger-Gonzales E."/>
            <person name="Havlak P."/>
            <person name="Kuo D.-H."/>
            <person name="Larsson T."/>
            <person name="Lv J."/>
            <person name="Arendt D."/>
            <person name="Savage R."/>
            <person name="Osoegawa K."/>
            <person name="de Jong P."/>
            <person name="Lindberg D.R."/>
            <person name="Seaver E.C."/>
            <person name="Weisblat D.A."/>
            <person name="Putnam N.H."/>
            <person name="Grigoriev I.V."/>
            <person name="Rokhsar D.S."/>
        </authorList>
    </citation>
    <scope>NUCLEOTIDE SEQUENCE</scope>
</reference>
<keyword evidence="5" id="KW-1185">Reference proteome</keyword>
<feature type="compositionally biased region" description="Basic and acidic residues" evidence="1">
    <location>
        <begin position="17"/>
        <end position="28"/>
    </location>
</feature>
<dbReference type="RefSeq" id="XP_009028949.1">
    <property type="nucleotide sequence ID" value="XM_009030701.1"/>
</dbReference>
<gene>
    <name evidence="4" type="primary">20211296</name>
    <name evidence="3" type="ORF">HELRODRAFT_189539</name>
</gene>
<name>T1FR49_HELRO</name>
<feature type="transmembrane region" description="Helical" evidence="2">
    <location>
        <begin position="420"/>
        <end position="443"/>
    </location>
</feature>
<dbReference type="Proteomes" id="UP000015101">
    <property type="component" value="Unassembled WGS sequence"/>
</dbReference>
<dbReference type="GeneID" id="20211296"/>
<dbReference type="CTD" id="20211296"/>
<feature type="compositionally biased region" description="Basic and acidic residues" evidence="1">
    <location>
        <begin position="331"/>
        <end position="356"/>
    </location>
</feature>
<dbReference type="AlphaFoldDB" id="T1FR49"/>
<dbReference type="EMBL" id="AMQM01001776">
    <property type="status" value="NOT_ANNOTATED_CDS"/>
    <property type="molecule type" value="Genomic_DNA"/>
</dbReference>
<feature type="compositionally biased region" description="Basic and acidic residues" evidence="1">
    <location>
        <begin position="71"/>
        <end position="101"/>
    </location>
</feature>
<organism evidence="4 5">
    <name type="scientific">Helobdella robusta</name>
    <name type="common">Californian leech</name>
    <dbReference type="NCBI Taxonomy" id="6412"/>
    <lineage>
        <taxon>Eukaryota</taxon>
        <taxon>Metazoa</taxon>
        <taxon>Spiralia</taxon>
        <taxon>Lophotrochozoa</taxon>
        <taxon>Annelida</taxon>
        <taxon>Clitellata</taxon>
        <taxon>Hirudinea</taxon>
        <taxon>Rhynchobdellida</taxon>
        <taxon>Glossiphoniidae</taxon>
        <taxon>Helobdella</taxon>
    </lineage>
</organism>
<reference evidence="4" key="3">
    <citation type="submission" date="2015-06" db="UniProtKB">
        <authorList>
            <consortium name="EnsemblMetazoa"/>
        </authorList>
    </citation>
    <scope>IDENTIFICATION</scope>
</reference>